<dbReference type="Gene3D" id="1.10.220.150">
    <property type="entry name" value="Arf GTPase activating protein"/>
    <property type="match status" value="1"/>
</dbReference>
<dbReference type="STRING" id="1263082.A0A068RZR9"/>
<dbReference type="InterPro" id="IPR001849">
    <property type="entry name" value="PH_domain"/>
</dbReference>
<evidence type="ECO:0000256" key="7">
    <source>
        <dbReference type="SAM" id="MobiDB-lite"/>
    </source>
</evidence>
<accession>A0A068RZR9</accession>
<keyword evidence="11" id="KW-1185">Reference proteome</keyword>
<dbReference type="Pfam" id="PF00169">
    <property type="entry name" value="PH"/>
    <property type="match status" value="1"/>
</dbReference>
<dbReference type="FunFam" id="1.10.220.150:FF:000009">
    <property type="entry name" value="stromal membrane-associated protein 1 isoform X1"/>
    <property type="match status" value="1"/>
</dbReference>
<dbReference type="VEuPathDB" id="FungiDB:LCOR_06410.1"/>
<evidence type="ECO:0000256" key="6">
    <source>
        <dbReference type="PROSITE-ProRule" id="PRU00288"/>
    </source>
</evidence>
<dbReference type="OrthoDB" id="10266696at2759"/>
<dbReference type="InterPro" id="IPR045258">
    <property type="entry name" value="ACAP1/2/3-like"/>
</dbReference>
<keyword evidence="5" id="KW-0040">ANK repeat</keyword>
<dbReference type="InterPro" id="IPR004148">
    <property type="entry name" value="BAR_dom"/>
</dbReference>
<dbReference type="SMART" id="SM00248">
    <property type="entry name" value="ANK"/>
    <property type="match status" value="3"/>
</dbReference>
<evidence type="ECO:0000256" key="1">
    <source>
        <dbReference type="ARBA" id="ARBA00022468"/>
    </source>
</evidence>
<comment type="caution">
    <text evidence="10">The sequence shown here is derived from an EMBL/GenBank/DDBJ whole genome shotgun (WGS) entry which is preliminary data.</text>
</comment>
<dbReference type="PROSITE" id="PS50088">
    <property type="entry name" value="ANK_REPEAT"/>
    <property type="match status" value="1"/>
</dbReference>
<dbReference type="Pfam" id="PF16746">
    <property type="entry name" value="BAR_3"/>
    <property type="match status" value="1"/>
</dbReference>
<dbReference type="Proteomes" id="UP000027586">
    <property type="component" value="Unassembled WGS sequence"/>
</dbReference>
<dbReference type="SMART" id="SM00105">
    <property type="entry name" value="ArfGap"/>
    <property type="match status" value="1"/>
</dbReference>
<dbReference type="AlphaFoldDB" id="A0A068RZR9"/>
<evidence type="ECO:0000256" key="3">
    <source>
        <dbReference type="ARBA" id="ARBA00022771"/>
    </source>
</evidence>
<dbReference type="Gene3D" id="1.20.1270.60">
    <property type="entry name" value="Arfaptin homology (AH) domain/BAR domain"/>
    <property type="match status" value="1"/>
</dbReference>
<dbReference type="PROSITE" id="PS50003">
    <property type="entry name" value="PH_DOMAIN"/>
    <property type="match status" value="1"/>
</dbReference>
<feature type="region of interest" description="Disordered" evidence="7">
    <location>
        <begin position="246"/>
        <end position="265"/>
    </location>
</feature>
<dbReference type="EMBL" id="CBTN010000028">
    <property type="protein sequence ID" value="CDH55250.1"/>
    <property type="molecule type" value="Genomic_DNA"/>
</dbReference>
<feature type="compositionally biased region" description="Polar residues" evidence="7">
    <location>
        <begin position="385"/>
        <end position="403"/>
    </location>
</feature>
<dbReference type="Pfam" id="PF01412">
    <property type="entry name" value="ArfGap"/>
    <property type="match status" value="1"/>
</dbReference>
<gene>
    <name evidence="10" type="ORF">LCOR_06410.1</name>
</gene>
<organism evidence="10 11">
    <name type="scientific">Lichtheimia corymbifera JMRC:FSU:9682</name>
    <dbReference type="NCBI Taxonomy" id="1263082"/>
    <lineage>
        <taxon>Eukaryota</taxon>
        <taxon>Fungi</taxon>
        <taxon>Fungi incertae sedis</taxon>
        <taxon>Mucoromycota</taxon>
        <taxon>Mucoromycotina</taxon>
        <taxon>Mucoromycetes</taxon>
        <taxon>Mucorales</taxon>
        <taxon>Lichtheimiaceae</taxon>
        <taxon>Lichtheimia</taxon>
    </lineage>
</organism>
<reference evidence="10" key="1">
    <citation type="submission" date="2013-08" db="EMBL/GenBank/DDBJ databases">
        <title>Gene expansion shapes genome architecture in the human pathogen Lichtheimia corymbifera: an evolutionary genomics analysis in the ancient terrestrial Mucorales (Mucoromycotina).</title>
        <authorList>
            <person name="Schwartze V.U."/>
            <person name="Winter S."/>
            <person name="Shelest E."/>
            <person name="Marcet-Houben M."/>
            <person name="Horn F."/>
            <person name="Wehner S."/>
            <person name="Hoffmann K."/>
            <person name="Riege K."/>
            <person name="Sammeth M."/>
            <person name="Nowrousian M."/>
            <person name="Valiante V."/>
            <person name="Linde J."/>
            <person name="Jacobsen I.D."/>
            <person name="Marz M."/>
            <person name="Brakhage A.A."/>
            <person name="Gabaldon T."/>
            <person name="Bocker S."/>
            <person name="Voigt K."/>
        </authorList>
    </citation>
    <scope>NUCLEOTIDE SEQUENCE [LARGE SCALE GENOMIC DNA]</scope>
    <source>
        <strain evidence="10">FSU 9682</strain>
    </source>
</reference>
<feature type="domain" description="PH" evidence="8">
    <location>
        <begin position="268"/>
        <end position="367"/>
    </location>
</feature>
<dbReference type="CDD" id="cd13250">
    <property type="entry name" value="PH_ACAP"/>
    <property type="match status" value="1"/>
</dbReference>
<dbReference type="InterPro" id="IPR001164">
    <property type="entry name" value="ArfGAP_dom"/>
</dbReference>
<feature type="region of interest" description="Disordered" evidence="7">
    <location>
        <begin position="698"/>
        <end position="730"/>
    </location>
</feature>
<evidence type="ECO:0000313" key="10">
    <source>
        <dbReference type="EMBL" id="CDH55250.1"/>
    </source>
</evidence>
<dbReference type="InterPro" id="IPR038508">
    <property type="entry name" value="ArfGAP_dom_sf"/>
</dbReference>
<sequence length="730" mass="82880">MPALDLKGCLEDSPKFRRRVNAHEETIQHFESSLKVLLKLSRSQVSLYEEYSLRQQELALGFVSFGQSQDDPIVAYALEKFGKSLLEVEKCRNMFNAHVETTFIEPLEKFMKETIAPVKEAKKRFERSSDDLDSALSKYMGKKPRDPTINESANELADTRKQFHQVYMDYVQKLNDVEAKKKVDYMEDILAYMYTKSSFHHQSYEILKDLEPYMRDLTGLLHDSRQRYNEESVESQDYQTSWAQNDTADYNPTLNESTASLSNPRSGPVSKAGYLFERRGGRVLQTWVRKYFTIEGEELHCTMRGPKPKDDDLPSSYNLRVCSVKLTDSYDRRFCFEVISPSRVLVLQAENEQDMLDWVQSLKSASQMALNSDKAMPEPLLPMQTGGTDTSSQSKQRPFTPTHSDAEQQLLRTLREEPGNQQCADCGAENPEWASTNLGVIVCIECSGIHRSLGVHVSKVRSIALDKWEPESIEVMLRLGNTVANGIFQEYVPQDMEAFRIDSTSSRPERDLWITEKYVKRSFVAHASNPTSLDQAFWDAIAESQLGDALRCLVQGAKVDYKNDNHQLQTALQKAVDQDDEVLTEFLLQWHCDVNETDENGWTALHYAAANNSVRLVLALLKRHAKADIQDKSDKTPLDLAVDRQNVQAVTALRLFAFDKQHNSSPASSLDFGFREAMSSFKHTSVPVDHGAASAMDIRQAHSDTSSPEKEKTVILNDDQNHALLHPKGS</sequence>
<keyword evidence="4" id="KW-0862">Zinc</keyword>
<dbReference type="GO" id="GO:0005737">
    <property type="term" value="C:cytoplasm"/>
    <property type="evidence" value="ECO:0007669"/>
    <property type="project" value="InterPro"/>
</dbReference>
<dbReference type="PRINTS" id="PR00405">
    <property type="entry name" value="REVINTRACTNG"/>
</dbReference>
<dbReference type="PROSITE" id="PS50115">
    <property type="entry name" value="ARFGAP"/>
    <property type="match status" value="1"/>
</dbReference>
<dbReference type="InterPro" id="IPR037278">
    <property type="entry name" value="ARFGAP/RecO"/>
</dbReference>
<dbReference type="PANTHER" id="PTHR23180:SF160">
    <property type="entry name" value="ADP-RIBOSYLATION FACTOR GTPASE-ACTIVATING PROTEIN EFFECTOR PROTEIN 1"/>
    <property type="match status" value="1"/>
</dbReference>
<feature type="domain" description="Arf-GAP" evidence="9">
    <location>
        <begin position="408"/>
        <end position="532"/>
    </location>
</feature>
<proteinExistence type="predicted"/>
<dbReference type="Gene3D" id="1.25.40.20">
    <property type="entry name" value="Ankyrin repeat-containing domain"/>
    <property type="match status" value="1"/>
</dbReference>
<dbReference type="Pfam" id="PF12796">
    <property type="entry name" value="Ank_2"/>
    <property type="match status" value="1"/>
</dbReference>
<keyword evidence="2" id="KW-0479">Metal-binding</keyword>
<dbReference type="SUPFAM" id="SSF48403">
    <property type="entry name" value="Ankyrin repeat"/>
    <property type="match status" value="1"/>
</dbReference>
<dbReference type="InterPro" id="IPR027267">
    <property type="entry name" value="AH/BAR_dom_sf"/>
</dbReference>
<dbReference type="SUPFAM" id="SSF103657">
    <property type="entry name" value="BAR/IMD domain-like"/>
    <property type="match status" value="1"/>
</dbReference>
<dbReference type="Gene3D" id="2.30.29.30">
    <property type="entry name" value="Pleckstrin-homology domain (PH domain)/Phosphotyrosine-binding domain (PTB)"/>
    <property type="match status" value="1"/>
</dbReference>
<dbReference type="InterPro" id="IPR036770">
    <property type="entry name" value="Ankyrin_rpt-contain_sf"/>
</dbReference>
<keyword evidence="1" id="KW-0343">GTPase activation</keyword>
<dbReference type="SUPFAM" id="SSF50729">
    <property type="entry name" value="PH domain-like"/>
    <property type="match status" value="1"/>
</dbReference>
<feature type="compositionally biased region" description="Basic and acidic residues" evidence="7">
    <location>
        <begin position="699"/>
        <end position="713"/>
    </location>
</feature>
<dbReference type="PROSITE" id="PS50297">
    <property type="entry name" value="ANK_REP_REGION"/>
    <property type="match status" value="1"/>
</dbReference>
<dbReference type="SUPFAM" id="SSF57863">
    <property type="entry name" value="ArfGap/RecO-like zinc finger"/>
    <property type="match status" value="1"/>
</dbReference>
<dbReference type="GO" id="GO:0008270">
    <property type="term" value="F:zinc ion binding"/>
    <property type="evidence" value="ECO:0007669"/>
    <property type="project" value="UniProtKB-KW"/>
</dbReference>
<dbReference type="PANTHER" id="PTHR23180">
    <property type="entry name" value="CENTAURIN/ARF"/>
    <property type="match status" value="1"/>
</dbReference>
<evidence type="ECO:0000256" key="5">
    <source>
        <dbReference type="PROSITE-ProRule" id="PRU00023"/>
    </source>
</evidence>
<dbReference type="InterPro" id="IPR011993">
    <property type="entry name" value="PH-like_dom_sf"/>
</dbReference>
<protein>
    <submittedName>
        <fullName evidence="10">Arf-gap with coiled-ank repeat and ph domain-containing protein 2</fullName>
    </submittedName>
</protein>
<evidence type="ECO:0000313" key="11">
    <source>
        <dbReference type="Proteomes" id="UP000027586"/>
    </source>
</evidence>
<keyword evidence="3 6" id="KW-0863">Zinc-finger</keyword>
<evidence type="ECO:0000256" key="2">
    <source>
        <dbReference type="ARBA" id="ARBA00022723"/>
    </source>
</evidence>
<name>A0A068RZR9_9FUNG</name>
<dbReference type="GO" id="GO:0005096">
    <property type="term" value="F:GTPase activator activity"/>
    <property type="evidence" value="ECO:0007669"/>
    <property type="project" value="UniProtKB-KW"/>
</dbReference>
<feature type="repeat" description="ANK" evidence="5">
    <location>
        <begin position="600"/>
        <end position="632"/>
    </location>
</feature>
<evidence type="ECO:0000259" key="8">
    <source>
        <dbReference type="PROSITE" id="PS50003"/>
    </source>
</evidence>
<dbReference type="SMART" id="SM00233">
    <property type="entry name" value="PH"/>
    <property type="match status" value="1"/>
</dbReference>
<feature type="region of interest" description="Disordered" evidence="7">
    <location>
        <begin position="376"/>
        <end position="404"/>
    </location>
</feature>
<dbReference type="InterPro" id="IPR002110">
    <property type="entry name" value="Ankyrin_rpt"/>
</dbReference>
<evidence type="ECO:0000259" key="9">
    <source>
        <dbReference type="PROSITE" id="PS50115"/>
    </source>
</evidence>
<evidence type="ECO:0000256" key="4">
    <source>
        <dbReference type="ARBA" id="ARBA00022833"/>
    </source>
</evidence>